<dbReference type="AlphaFoldDB" id="A0A6V7PUP0"/>
<gene>
    <name evidence="2" type="ORF">CB5_LOCUS17781</name>
</gene>
<proteinExistence type="predicted"/>
<dbReference type="PANTHER" id="PTHR30540">
    <property type="entry name" value="OSMOTIC STRESS POTASSIUM TRANSPORTER"/>
    <property type="match status" value="1"/>
</dbReference>
<dbReference type="InterPro" id="IPR053952">
    <property type="entry name" value="K_trans_C"/>
</dbReference>
<sequence length="132" mass="15528">MFAHFVTNFPASHRILIFVCLQTPNVPKIPIDERFLVGRIGPKECRLFRCIVRYGYKDGGWDSYDFEDQLFMKIAEFLEQEEDELWVNREMAVIGKLSNQVVGAVSRSKELEESQRKVKFEEVLVKEKRSPR</sequence>
<reference evidence="2" key="1">
    <citation type="submission" date="2020-07" db="EMBL/GenBank/DDBJ databases">
        <authorList>
            <person name="Lin J."/>
        </authorList>
    </citation>
    <scope>NUCLEOTIDE SEQUENCE</scope>
</reference>
<organism evidence="2">
    <name type="scientific">Ananas comosus var. bracteatus</name>
    <name type="common">red pineapple</name>
    <dbReference type="NCBI Taxonomy" id="296719"/>
    <lineage>
        <taxon>Eukaryota</taxon>
        <taxon>Viridiplantae</taxon>
        <taxon>Streptophyta</taxon>
        <taxon>Embryophyta</taxon>
        <taxon>Tracheophyta</taxon>
        <taxon>Spermatophyta</taxon>
        <taxon>Magnoliopsida</taxon>
        <taxon>Liliopsida</taxon>
        <taxon>Poales</taxon>
        <taxon>Bromeliaceae</taxon>
        <taxon>Bromelioideae</taxon>
        <taxon>Ananas</taxon>
    </lineage>
</organism>
<evidence type="ECO:0000259" key="1">
    <source>
        <dbReference type="Pfam" id="PF22776"/>
    </source>
</evidence>
<dbReference type="InterPro" id="IPR003855">
    <property type="entry name" value="K+_transporter"/>
</dbReference>
<feature type="domain" description="K+ potassium transporter C-terminal" evidence="1">
    <location>
        <begin position="2"/>
        <end position="80"/>
    </location>
</feature>
<accession>A0A6V7PUP0</accession>
<dbReference type="GO" id="GO:0015079">
    <property type="term" value="F:potassium ion transmembrane transporter activity"/>
    <property type="evidence" value="ECO:0007669"/>
    <property type="project" value="InterPro"/>
</dbReference>
<dbReference type="EMBL" id="LR862152">
    <property type="protein sequence ID" value="CAD1834570.1"/>
    <property type="molecule type" value="Genomic_DNA"/>
</dbReference>
<evidence type="ECO:0000313" key="2">
    <source>
        <dbReference type="EMBL" id="CAD1834570.1"/>
    </source>
</evidence>
<dbReference type="Pfam" id="PF22776">
    <property type="entry name" value="K_trans_C"/>
    <property type="match status" value="1"/>
</dbReference>
<name>A0A6V7PUP0_ANACO</name>
<dbReference type="PANTHER" id="PTHR30540:SF88">
    <property type="entry name" value="POTASSIUM TRANSPORTER 13-RELATED"/>
    <property type="match status" value="1"/>
</dbReference>
<dbReference type="GO" id="GO:0016020">
    <property type="term" value="C:membrane"/>
    <property type="evidence" value="ECO:0007669"/>
    <property type="project" value="InterPro"/>
</dbReference>
<protein>
    <recommendedName>
        <fullName evidence="1">K+ potassium transporter C-terminal domain-containing protein</fullName>
    </recommendedName>
</protein>